<dbReference type="PANTHER" id="PTHR38701">
    <property type="entry name" value="CHROMOSOME 8, WHOLE GENOME SHOTGUN SEQUENCE"/>
    <property type="match status" value="1"/>
</dbReference>
<evidence type="ECO:0000313" key="2">
    <source>
        <dbReference type="EMBL" id="KLT40269.1"/>
    </source>
</evidence>
<reference evidence="2 3" key="1">
    <citation type="submission" date="2015-03" db="EMBL/GenBank/DDBJ databases">
        <title>Genomics and transcriptomics of the oil-accumulating basidiomycete yeast T. oleaginosus allow insights into substrate utilization and the diverse evolutionary trajectories of mating systems in fungi.</title>
        <authorList>
            <consortium name="DOE Joint Genome Institute"/>
            <person name="Kourist R."/>
            <person name="Kracht O."/>
            <person name="Bracharz F."/>
            <person name="Lipzen A."/>
            <person name="Nolan M."/>
            <person name="Ohm R."/>
            <person name="Grigoriev I."/>
            <person name="Sun S."/>
            <person name="Heitman J."/>
            <person name="Bruck T."/>
            <person name="Nowrousian M."/>
        </authorList>
    </citation>
    <scope>NUCLEOTIDE SEQUENCE [LARGE SCALE GENOMIC DNA]</scope>
    <source>
        <strain evidence="2 3">IBC0246</strain>
    </source>
</reference>
<dbReference type="STRING" id="879819.A0A0J1AY64"/>
<dbReference type="OrthoDB" id="2555519at2759"/>
<evidence type="ECO:0000313" key="3">
    <source>
        <dbReference type="Proteomes" id="UP000053611"/>
    </source>
</evidence>
<feature type="compositionally biased region" description="Low complexity" evidence="1">
    <location>
        <begin position="43"/>
        <end position="64"/>
    </location>
</feature>
<dbReference type="PANTHER" id="PTHR38701:SF1">
    <property type="entry name" value="UP-REGULATED DURING SEPTATION PROTEIN 1 DOMAIN-CONTAINING PROTEIN"/>
    <property type="match status" value="1"/>
</dbReference>
<protein>
    <submittedName>
        <fullName evidence="2">Uncharacterized protein</fullName>
    </submittedName>
</protein>
<sequence>MQSAHPSFPAPPESPELRTVALPIMTPARTPEASEYLSLKPASFGSRRFSSGSESGQGETSVVGLRKSISPRARVSPEAVMPWSNTIPNGKSRKPLPTSRHWAGSTGDESSYDHSDDHHSDDDIDLEAEIDSNLLELSPSAEMELARDKWERKIADLEISNSSLMNINRMLETTKVKQQGEIVRLRRALRDARSGVPERPVLEPAPLSAEEDPDSSGSWGDDEMEDPEVEKRWDRLRDLVSAMRKAGEDAVERGRQEVKPHQRVLGWLEVEAMGIGRSEDTTRAHSETPQTLM</sequence>
<dbReference type="AlphaFoldDB" id="A0A0J1AY64"/>
<evidence type="ECO:0000256" key="1">
    <source>
        <dbReference type="SAM" id="MobiDB-lite"/>
    </source>
</evidence>
<accession>A0A0J1AY64</accession>
<dbReference type="EMBL" id="KQ087238">
    <property type="protein sequence ID" value="KLT40269.1"/>
    <property type="molecule type" value="Genomic_DNA"/>
</dbReference>
<gene>
    <name evidence="2" type="ORF">CC85DRAFT_293339</name>
</gene>
<keyword evidence="3" id="KW-1185">Reference proteome</keyword>
<name>A0A0J1AY64_9TREE</name>
<feature type="region of interest" description="Disordered" evidence="1">
    <location>
        <begin position="1"/>
        <end position="125"/>
    </location>
</feature>
<feature type="region of interest" description="Disordered" evidence="1">
    <location>
        <begin position="194"/>
        <end position="231"/>
    </location>
</feature>
<feature type="compositionally biased region" description="Basic and acidic residues" evidence="1">
    <location>
        <begin position="111"/>
        <end position="121"/>
    </location>
</feature>
<organism evidence="2 3">
    <name type="scientific">Cutaneotrichosporon oleaginosum</name>
    <dbReference type="NCBI Taxonomy" id="879819"/>
    <lineage>
        <taxon>Eukaryota</taxon>
        <taxon>Fungi</taxon>
        <taxon>Dikarya</taxon>
        <taxon>Basidiomycota</taxon>
        <taxon>Agaricomycotina</taxon>
        <taxon>Tremellomycetes</taxon>
        <taxon>Trichosporonales</taxon>
        <taxon>Trichosporonaceae</taxon>
        <taxon>Cutaneotrichosporon</taxon>
    </lineage>
</organism>
<feature type="compositionally biased region" description="Acidic residues" evidence="1">
    <location>
        <begin position="209"/>
        <end position="228"/>
    </location>
</feature>
<proteinExistence type="predicted"/>
<dbReference type="Proteomes" id="UP000053611">
    <property type="component" value="Unassembled WGS sequence"/>
</dbReference>